<keyword evidence="6" id="KW-1185">Reference proteome</keyword>
<dbReference type="PANTHER" id="PTHR42855:SF2">
    <property type="entry name" value="DRUG RESISTANCE ABC TRANSPORTER,ATP-BINDING PROTEIN"/>
    <property type="match status" value="1"/>
</dbReference>
<dbReference type="CDD" id="cd03221">
    <property type="entry name" value="ABCF_EF-3"/>
    <property type="match status" value="2"/>
</dbReference>
<dbReference type="PROSITE" id="PS50893">
    <property type="entry name" value="ABC_TRANSPORTER_2"/>
    <property type="match status" value="2"/>
</dbReference>
<keyword evidence="2 5" id="KW-0067">ATP-binding</keyword>
<dbReference type="InterPro" id="IPR017871">
    <property type="entry name" value="ABC_transporter-like_CS"/>
</dbReference>
<dbReference type="InterPro" id="IPR051309">
    <property type="entry name" value="ABCF_ATPase"/>
</dbReference>
<organism evidence="5 6">
    <name type="scientific">Anaerovirgula multivorans</name>
    <dbReference type="NCBI Taxonomy" id="312168"/>
    <lineage>
        <taxon>Bacteria</taxon>
        <taxon>Bacillati</taxon>
        <taxon>Bacillota</taxon>
        <taxon>Clostridia</taxon>
        <taxon>Peptostreptococcales</taxon>
        <taxon>Natronincolaceae</taxon>
        <taxon>Anaerovirgula</taxon>
    </lineage>
</organism>
<dbReference type="Pfam" id="PF12848">
    <property type="entry name" value="ABC_tran_Xtn"/>
    <property type="match status" value="1"/>
</dbReference>
<feature type="domain" description="ABC transporter" evidence="4">
    <location>
        <begin position="4"/>
        <end position="194"/>
    </location>
</feature>
<dbReference type="SUPFAM" id="SSF52540">
    <property type="entry name" value="P-loop containing nucleoside triphosphate hydrolases"/>
    <property type="match status" value="2"/>
</dbReference>
<dbReference type="Pfam" id="PF00005">
    <property type="entry name" value="ABC_tran"/>
    <property type="match status" value="2"/>
</dbReference>
<feature type="domain" description="ABC transporter" evidence="4">
    <location>
        <begin position="289"/>
        <end position="497"/>
    </location>
</feature>
<dbReference type="Proteomes" id="UP000198304">
    <property type="component" value="Unassembled WGS sequence"/>
</dbReference>
<keyword evidence="1" id="KW-0547">Nucleotide-binding</keyword>
<evidence type="ECO:0000313" key="6">
    <source>
        <dbReference type="Proteomes" id="UP000198304"/>
    </source>
</evidence>
<evidence type="ECO:0000256" key="1">
    <source>
        <dbReference type="ARBA" id="ARBA00022741"/>
    </source>
</evidence>
<gene>
    <name evidence="5" type="ORF">SAMN05446037_100776</name>
</gene>
<dbReference type="PROSITE" id="PS00211">
    <property type="entry name" value="ABC_TRANSPORTER_1"/>
    <property type="match status" value="2"/>
</dbReference>
<proteinExistence type="predicted"/>
<dbReference type="InterPro" id="IPR027417">
    <property type="entry name" value="P-loop_NTPase"/>
</dbReference>
<evidence type="ECO:0000256" key="3">
    <source>
        <dbReference type="SAM" id="Coils"/>
    </source>
</evidence>
<keyword evidence="3" id="KW-0175">Coiled coil</keyword>
<reference evidence="5 6" key="1">
    <citation type="submission" date="2017-06" db="EMBL/GenBank/DDBJ databases">
        <authorList>
            <person name="Kim H.J."/>
            <person name="Triplett B.A."/>
        </authorList>
    </citation>
    <scope>NUCLEOTIDE SEQUENCE [LARGE SCALE GENOMIC DNA]</scope>
    <source>
        <strain evidence="5 6">SCA</strain>
    </source>
</reference>
<sequence>MLLMECSNIKKYFRDRLIVEIENLKIYSEDRIGIVGVNGVGKTTFMNMMSQRLEPDEGWVKLYRKLAYISQLGEPENKNISSEMASKFGISNTWDARMSGGEKTRFKVAQGLEKDTPMIFADEPTSNVDMEGIELMESRFEEYKGALLMISHDRSFLDKLCNKILEIENGKIKIYHGNYSEYSVQKAEERERKEFEYQQYTKKKKRLEEVIEGTKHKIKGTRNAPKRMGNSEARLHKMGNQKAKANLDRAVKNIEARIEHLEVKEKPKKQEKIKLEVTDSSKVHSKIIIQGENINKAFEEKIVFRQANFIIYNGAKIALIGSNGCGKSTLIKMIMEKDDAIKIAQGAKIGYFSQDMSILKEKCSIIENVMESSMYDETYGRILLARLLFKREDIYKKVNILSGGERVKVSFAKILLQDINLLVLDEPTNYMDISSLEVIEEALKEYDRTLLLVSHDRSFVTSVADHIMTIENHEIKMFQGNYQEYLTSKNKCPNNAKEEIEKEILVLQNRLTEVTGRLSMPSKKDDIAALDKEYYEVLNQLKKLKLHIRVEDE</sequence>
<dbReference type="PANTHER" id="PTHR42855">
    <property type="entry name" value="ABC TRANSPORTER ATP-BINDING SUBUNIT"/>
    <property type="match status" value="1"/>
</dbReference>
<evidence type="ECO:0000313" key="5">
    <source>
        <dbReference type="EMBL" id="SNS29249.1"/>
    </source>
</evidence>
<dbReference type="OrthoDB" id="9801441at2"/>
<dbReference type="GO" id="GO:0005524">
    <property type="term" value="F:ATP binding"/>
    <property type="evidence" value="ECO:0007669"/>
    <property type="project" value="UniProtKB-KW"/>
</dbReference>
<dbReference type="InterPro" id="IPR003593">
    <property type="entry name" value="AAA+_ATPase"/>
</dbReference>
<dbReference type="RefSeq" id="WP_089282587.1">
    <property type="nucleotide sequence ID" value="NZ_FZOJ01000007.1"/>
</dbReference>
<evidence type="ECO:0000259" key="4">
    <source>
        <dbReference type="PROSITE" id="PS50893"/>
    </source>
</evidence>
<dbReference type="SMART" id="SM00382">
    <property type="entry name" value="AAA"/>
    <property type="match status" value="2"/>
</dbReference>
<accession>A0A239DAB1</accession>
<dbReference type="Gene3D" id="3.40.50.300">
    <property type="entry name" value="P-loop containing nucleotide triphosphate hydrolases"/>
    <property type="match status" value="3"/>
</dbReference>
<dbReference type="NCBIfam" id="NF000355">
    <property type="entry name" value="ribo_prot_ABC_F"/>
    <property type="match status" value="1"/>
</dbReference>
<dbReference type="EMBL" id="FZOJ01000007">
    <property type="protein sequence ID" value="SNS29249.1"/>
    <property type="molecule type" value="Genomic_DNA"/>
</dbReference>
<dbReference type="GO" id="GO:0016887">
    <property type="term" value="F:ATP hydrolysis activity"/>
    <property type="evidence" value="ECO:0007669"/>
    <property type="project" value="InterPro"/>
</dbReference>
<name>A0A239DAB1_9FIRM</name>
<dbReference type="InterPro" id="IPR032781">
    <property type="entry name" value="ABC_tran_Xtn"/>
</dbReference>
<evidence type="ECO:0000256" key="2">
    <source>
        <dbReference type="ARBA" id="ARBA00022840"/>
    </source>
</evidence>
<protein>
    <submittedName>
        <fullName evidence="5">Macrolide transport system ATP-binding/permease protein</fullName>
    </submittedName>
</protein>
<dbReference type="InterPro" id="IPR003439">
    <property type="entry name" value="ABC_transporter-like_ATP-bd"/>
</dbReference>
<dbReference type="AlphaFoldDB" id="A0A239DAB1"/>
<feature type="coiled-coil region" evidence="3">
    <location>
        <begin position="190"/>
        <end position="264"/>
    </location>
</feature>